<dbReference type="PANTHER" id="PTHR43861:SF6">
    <property type="entry name" value="METHYLTRANSFERASE TYPE 11"/>
    <property type="match status" value="1"/>
</dbReference>
<evidence type="ECO:0000313" key="2">
    <source>
        <dbReference type="Proteomes" id="UP000095347"/>
    </source>
</evidence>
<evidence type="ECO:0000313" key="1">
    <source>
        <dbReference type="EMBL" id="OEJ66401.1"/>
    </source>
</evidence>
<protein>
    <recommendedName>
        <fullName evidence="3">Class I SAM-dependent methyltransferase</fullName>
    </recommendedName>
</protein>
<dbReference type="AlphaFoldDB" id="A0A1E5Q6M5"/>
<dbReference type="CDD" id="cd02440">
    <property type="entry name" value="AdoMet_MTases"/>
    <property type="match status" value="1"/>
</dbReference>
<reference evidence="2" key="1">
    <citation type="submission" date="2016-07" db="EMBL/GenBank/DDBJ databases">
        <authorList>
            <person name="Florea S."/>
            <person name="Webb J.S."/>
            <person name="Jaromczyk J."/>
            <person name="Schardl C.L."/>
        </authorList>
    </citation>
    <scope>NUCLEOTIDE SEQUENCE [LARGE SCALE GENOMIC DNA]</scope>
    <source>
        <strain evidence="2">MV-1</strain>
    </source>
</reference>
<accession>A0A1E5Q6M5</accession>
<dbReference type="PANTHER" id="PTHR43861">
    <property type="entry name" value="TRANS-ACONITATE 2-METHYLTRANSFERASE-RELATED"/>
    <property type="match status" value="1"/>
</dbReference>
<dbReference type="STRING" id="28181.BEN30_12195"/>
<evidence type="ECO:0008006" key="3">
    <source>
        <dbReference type="Google" id="ProtNLM"/>
    </source>
</evidence>
<dbReference type="Gene3D" id="3.40.50.150">
    <property type="entry name" value="Vaccinia Virus protein VP39"/>
    <property type="match status" value="1"/>
</dbReference>
<dbReference type="EMBL" id="MCGG01000033">
    <property type="protein sequence ID" value="OEJ66401.1"/>
    <property type="molecule type" value="Genomic_DNA"/>
</dbReference>
<proteinExistence type="predicted"/>
<dbReference type="InterPro" id="IPR029063">
    <property type="entry name" value="SAM-dependent_MTases_sf"/>
</dbReference>
<sequence length="274" mass="29966">MRCGRCGLVMLNPQPDDETLAAIYGETYFIGSDEDSLLEQGNALKRGTAQLQLAEISAYIGARVAADTHPHMLEVGCGLGNFLLEAHAAGFDVQGIDVSTDAVATANAALGEDRARAGMLEEADFKAGQFDIIVLADVIEHVRNPKSFMQYVRTLLKPSGVVFIAVPSLDSLSARLMGRYWVEFKREHLFYFNRQTICQLLKDCGFQDITLSPGQKVLSLGYIIGHFKQFPVPLFTPALKVLERLLPRAPLSRPMQIVASGLNALARVPPHPGK</sequence>
<gene>
    <name evidence="1" type="ORF">BEN30_12195</name>
</gene>
<keyword evidence="2" id="KW-1185">Reference proteome</keyword>
<comment type="caution">
    <text evidence="1">The sequence shown here is derived from an EMBL/GenBank/DDBJ whole genome shotgun (WGS) entry which is preliminary data.</text>
</comment>
<dbReference type="SUPFAM" id="SSF53335">
    <property type="entry name" value="S-adenosyl-L-methionine-dependent methyltransferases"/>
    <property type="match status" value="1"/>
</dbReference>
<organism evidence="1 2">
    <name type="scientific">Magnetovibrio blakemorei</name>
    <dbReference type="NCBI Taxonomy" id="28181"/>
    <lineage>
        <taxon>Bacteria</taxon>
        <taxon>Pseudomonadati</taxon>
        <taxon>Pseudomonadota</taxon>
        <taxon>Alphaproteobacteria</taxon>
        <taxon>Rhodospirillales</taxon>
        <taxon>Magnetovibrionaceae</taxon>
        <taxon>Magnetovibrio</taxon>
    </lineage>
</organism>
<dbReference type="Proteomes" id="UP000095347">
    <property type="component" value="Unassembled WGS sequence"/>
</dbReference>
<dbReference type="Pfam" id="PF13489">
    <property type="entry name" value="Methyltransf_23"/>
    <property type="match status" value="1"/>
</dbReference>
<name>A0A1E5Q6M5_9PROT</name>